<keyword evidence="3" id="KW-1185">Reference proteome</keyword>
<feature type="signal peptide" evidence="1">
    <location>
        <begin position="1"/>
        <end position="18"/>
    </location>
</feature>
<gene>
    <name evidence="2" type="ORF">SAMN04488540_101231</name>
</gene>
<dbReference type="EMBL" id="FNEM01000001">
    <property type="protein sequence ID" value="SDI37547.1"/>
    <property type="molecule type" value="Genomic_DNA"/>
</dbReference>
<evidence type="ECO:0000313" key="2">
    <source>
        <dbReference type="EMBL" id="SDI37547.1"/>
    </source>
</evidence>
<dbReference type="Proteomes" id="UP000199527">
    <property type="component" value="Unassembled WGS sequence"/>
</dbReference>
<feature type="chain" id="PRO_5011747175" evidence="1">
    <location>
        <begin position="19"/>
        <end position="176"/>
    </location>
</feature>
<keyword evidence="1" id="KW-0732">Signal</keyword>
<dbReference type="AlphaFoldDB" id="A0A1G8K2F2"/>
<sequence length="176" mass="19029">MNKAAIFALLLTPVATQAAESSCQSIDDQLQRLACYDQAAEAIANCQLQQDRLDRLVCFDKLSGTTAATLNPAPVTVAPPAAAASSPQSAEQQFGLIKKADENEPEQIQGTITKMSKDAYGKFTITLDNGQSWKQTESRNFRLDKQATITISKAALGSFLLTQEGRNGSVRVKRVH</sequence>
<name>A0A1G8K2F2_9GAMM</name>
<reference evidence="3" key="1">
    <citation type="submission" date="2016-10" db="EMBL/GenBank/DDBJ databases">
        <authorList>
            <person name="Varghese N."/>
            <person name="Submissions S."/>
        </authorList>
    </citation>
    <scope>NUCLEOTIDE SEQUENCE [LARGE SCALE GENOMIC DNA]</scope>
    <source>
        <strain evidence="3">DSM 23317</strain>
    </source>
</reference>
<proteinExistence type="predicted"/>
<accession>A0A1G8K2F2</accession>
<organism evidence="2 3">
    <name type="scientific">Ferrimonas sediminum</name>
    <dbReference type="NCBI Taxonomy" id="718193"/>
    <lineage>
        <taxon>Bacteria</taxon>
        <taxon>Pseudomonadati</taxon>
        <taxon>Pseudomonadota</taxon>
        <taxon>Gammaproteobacteria</taxon>
        <taxon>Alteromonadales</taxon>
        <taxon>Ferrimonadaceae</taxon>
        <taxon>Ferrimonas</taxon>
    </lineage>
</organism>
<evidence type="ECO:0000256" key="1">
    <source>
        <dbReference type="SAM" id="SignalP"/>
    </source>
</evidence>
<dbReference type="InterPro" id="IPR016987">
    <property type="entry name" value="UCP023238"/>
</dbReference>
<protein>
    <submittedName>
        <fullName evidence="2">Uncharacterized protein</fullName>
    </submittedName>
</protein>
<dbReference type="RefSeq" id="WP_090360584.1">
    <property type="nucleotide sequence ID" value="NZ_FNEM01000001.1"/>
</dbReference>
<dbReference type="OrthoDB" id="4750212at2"/>
<evidence type="ECO:0000313" key="3">
    <source>
        <dbReference type="Proteomes" id="UP000199527"/>
    </source>
</evidence>
<dbReference type="PIRSF" id="PIRSF032038">
    <property type="entry name" value="UCP023238"/>
    <property type="match status" value="1"/>
</dbReference>